<dbReference type="SUPFAM" id="SSF54160">
    <property type="entry name" value="Chromo domain-like"/>
    <property type="match status" value="1"/>
</dbReference>
<dbReference type="InterPro" id="IPR016197">
    <property type="entry name" value="Chromo-like_dom_sf"/>
</dbReference>
<name>A0ABR2KN38_9EUKA</name>
<keyword evidence="3" id="KW-1185">Reference proteome</keyword>
<feature type="region of interest" description="Disordered" evidence="1">
    <location>
        <begin position="1"/>
        <end position="70"/>
    </location>
</feature>
<evidence type="ECO:0000256" key="1">
    <source>
        <dbReference type="SAM" id="MobiDB-lite"/>
    </source>
</evidence>
<feature type="compositionally biased region" description="Acidic residues" evidence="1">
    <location>
        <begin position="32"/>
        <end position="44"/>
    </location>
</feature>
<evidence type="ECO:0008006" key="4">
    <source>
        <dbReference type="Google" id="ProtNLM"/>
    </source>
</evidence>
<dbReference type="EMBL" id="JAPFFF010000004">
    <property type="protein sequence ID" value="KAK8891842.1"/>
    <property type="molecule type" value="Genomic_DNA"/>
</dbReference>
<evidence type="ECO:0000313" key="2">
    <source>
        <dbReference type="EMBL" id="KAK8891842.1"/>
    </source>
</evidence>
<organism evidence="2 3">
    <name type="scientific">Tritrichomonas musculus</name>
    <dbReference type="NCBI Taxonomy" id="1915356"/>
    <lineage>
        <taxon>Eukaryota</taxon>
        <taxon>Metamonada</taxon>
        <taxon>Parabasalia</taxon>
        <taxon>Tritrichomonadida</taxon>
        <taxon>Tritrichomonadidae</taxon>
        <taxon>Tritrichomonas</taxon>
    </lineage>
</organism>
<accession>A0ABR2KN38</accession>
<evidence type="ECO:0000313" key="3">
    <source>
        <dbReference type="Proteomes" id="UP001470230"/>
    </source>
</evidence>
<dbReference type="Gene3D" id="2.40.50.40">
    <property type="match status" value="1"/>
</dbReference>
<comment type="caution">
    <text evidence="2">The sequence shown here is derived from an EMBL/GenBank/DDBJ whole genome shotgun (WGS) entry which is preliminary data.</text>
</comment>
<protein>
    <recommendedName>
        <fullName evidence="4">Chromo domain-containing protein</fullName>
    </recommendedName>
</protein>
<reference evidence="2 3" key="1">
    <citation type="submission" date="2024-04" db="EMBL/GenBank/DDBJ databases">
        <title>Tritrichomonas musculus Genome.</title>
        <authorList>
            <person name="Alves-Ferreira E."/>
            <person name="Grigg M."/>
            <person name="Lorenzi H."/>
            <person name="Galac M."/>
        </authorList>
    </citation>
    <scope>NUCLEOTIDE SEQUENCE [LARGE SCALE GENOMIC DNA]</scope>
    <source>
        <strain evidence="2 3">EAF2021</strain>
    </source>
</reference>
<proteinExistence type="predicted"/>
<sequence>MSDLSSSDIETLKEIEKKPKSKGSIPDPESSSPEEVDSPDEITLEDAPSVNVSEKEQEEEDKKEEKETKTIKSIMNHRAKAGRIQYLVKYNHSKKFPNEWVDEDDLIDYVDLITKYMQTDTSKPPEKKKVDLSNLKFEIVGAFKKKEKIYYQLRYENGETTLISSKKMHALDSSKLIKFLEKYCISENKIV</sequence>
<dbReference type="Proteomes" id="UP001470230">
    <property type="component" value="Unassembled WGS sequence"/>
</dbReference>
<gene>
    <name evidence="2" type="ORF">M9Y10_029064</name>
</gene>